<comment type="caution">
    <text evidence="11">The sequence shown here is derived from an EMBL/GenBank/DDBJ whole genome shotgun (WGS) entry which is preliminary data.</text>
</comment>
<dbReference type="CDD" id="cd16913">
    <property type="entry name" value="YkuD_like"/>
    <property type="match status" value="1"/>
</dbReference>
<dbReference type="PROSITE" id="PS52029">
    <property type="entry name" value="LD_TPASE"/>
    <property type="match status" value="1"/>
</dbReference>
<evidence type="ECO:0000256" key="4">
    <source>
        <dbReference type="ARBA" id="ARBA00022679"/>
    </source>
</evidence>
<comment type="pathway">
    <text evidence="1 9">Cell wall biogenesis; peptidoglycan biosynthesis.</text>
</comment>
<keyword evidence="11" id="KW-0012">Acyltransferase</keyword>
<dbReference type="RefSeq" id="WP_377815775.1">
    <property type="nucleotide sequence ID" value="NZ_JBHSLU010000007.1"/>
</dbReference>
<comment type="similarity">
    <text evidence="2">Belongs to the YkuD family.</text>
</comment>
<keyword evidence="8 9" id="KW-0961">Cell wall biogenesis/degradation</keyword>
<evidence type="ECO:0000256" key="6">
    <source>
        <dbReference type="ARBA" id="ARBA00022960"/>
    </source>
</evidence>
<accession>A0ABW0NX39</accession>
<dbReference type="Gene3D" id="2.40.440.10">
    <property type="entry name" value="L,D-transpeptidase catalytic domain-like"/>
    <property type="match status" value="1"/>
</dbReference>
<feature type="active site" description="Proton donor/acceptor" evidence="9">
    <location>
        <position position="193"/>
    </location>
</feature>
<keyword evidence="3" id="KW-0328">Glycosyltransferase</keyword>
<dbReference type="EMBL" id="JBHSLU010000007">
    <property type="protein sequence ID" value="MFC5504660.1"/>
    <property type="molecule type" value="Genomic_DNA"/>
</dbReference>
<evidence type="ECO:0000256" key="9">
    <source>
        <dbReference type="PROSITE-ProRule" id="PRU01373"/>
    </source>
</evidence>
<protein>
    <submittedName>
        <fullName evidence="11">L,D-transpeptidase</fullName>
        <ecNumber evidence="11">2.3.2.-</ecNumber>
    </submittedName>
</protein>
<organism evidence="11 12">
    <name type="scientific">Bosea massiliensis</name>
    <dbReference type="NCBI Taxonomy" id="151419"/>
    <lineage>
        <taxon>Bacteria</taxon>
        <taxon>Pseudomonadati</taxon>
        <taxon>Pseudomonadota</taxon>
        <taxon>Alphaproteobacteria</taxon>
        <taxon>Hyphomicrobiales</taxon>
        <taxon>Boseaceae</taxon>
        <taxon>Bosea</taxon>
    </lineage>
</organism>
<keyword evidence="6 9" id="KW-0133">Cell shape</keyword>
<gene>
    <name evidence="11" type="ORF">ACFPN9_05245</name>
</gene>
<feature type="domain" description="L,D-TPase catalytic" evidence="10">
    <location>
        <begin position="96"/>
        <end position="233"/>
    </location>
</feature>
<dbReference type="InterPro" id="IPR038063">
    <property type="entry name" value="Transpep_catalytic_dom"/>
</dbReference>
<evidence type="ECO:0000313" key="12">
    <source>
        <dbReference type="Proteomes" id="UP001596060"/>
    </source>
</evidence>
<evidence type="ECO:0000259" key="10">
    <source>
        <dbReference type="PROSITE" id="PS52029"/>
    </source>
</evidence>
<dbReference type="SUPFAM" id="SSF141523">
    <property type="entry name" value="L,D-transpeptidase catalytic domain-like"/>
    <property type="match status" value="1"/>
</dbReference>
<keyword evidence="5" id="KW-0378">Hydrolase</keyword>
<evidence type="ECO:0000256" key="1">
    <source>
        <dbReference type="ARBA" id="ARBA00004752"/>
    </source>
</evidence>
<evidence type="ECO:0000256" key="3">
    <source>
        <dbReference type="ARBA" id="ARBA00022676"/>
    </source>
</evidence>
<dbReference type="GO" id="GO:0016746">
    <property type="term" value="F:acyltransferase activity"/>
    <property type="evidence" value="ECO:0007669"/>
    <property type="project" value="UniProtKB-KW"/>
</dbReference>
<dbReference type="PANTHER" id="PTHR30582">
    <property type="entry name" value="L,D-TRANSPEPTIDASE"/>
    <property type="match status" value="1"/>
</dbReference>
<dbReference type="InterPro" id="IPR005490">
    <property type="entry name" value="LD_TPept_cat_dom"/>
</dbReference>
<evidence type="ECO:0000256" key="8">
    <source>
        <dbReference type="ARBA" id="ARBA00023316"/>
    </source>
</evidence>
<evidence type="ECO:0000256" key="2">
    <source>
        <dbReference type="ARBA" id="ARBA00005992"/>
    </source>
</evidence>
<evidence type="ECO:0000256" key="5">
    <source>
        <dbReference type="ARBA" id="ARBA00022801"/>
    </source>
</evidence>
<evidence type="ECO:0000256" key="7">
    <source>
        <dbReference type="ARBA" id="ARBA00022984"/>
    </source>
</evidence>
<sequence>MSVEKSAVRSSLSALAQPSRRATLFLLPLALAGCVSRPQEPYEVVSTRGFNVSAEYLAMYGERPDEQFPLPATDLSEVDPRYLRREVAYPTREQPGTIVIDTDNRFLYLVRENGRAIRYGIGVGKQGMSWRGRATVGRKAAWPRWTPTAAMIARDPEKNGPWAGGMDAGLDNPLGARALYLYQGDRDTLYRIHGTNEPWSIGQSVSSGCIRMFNQDVIDLHGRVPTGTTVVVLNRGQLLTPQPGETFDEFTSEGASI</sequence>
<proteinExistence type="inferred from homology"/>
<reference evidence="12" key="1">
    <citation type="journal article" date="2019" name="Int. J. Syst. Evol. Microbiol.">
        <title>The Global Catalogue of Microorganisms (GCM) 10K type strain sequencing project: providing services to taxonomists for standard genome sequencing and annotation.</title>
        <authorList>
            <consortium name="The Broad Institute Genomics Platform"/>
            <consortium name="The Broad Institute Genome Sequencing Center for Infectious Disease"/>
            <person name="Wu L."/>
            <person name="Ma J."/>
        </authorList>
    </citation>
    <scope>NUCLEOTIDE SEQUENCE [LARGE SCALE GENOMIC DNA]</scope>
    <source>
        <strain evidence="12">CCUG 43117</strain>
    </source>
</reference>
<dbReference type="PROSITE" id="PS51257">
    <property type="entry name" value="PROKAR_LIPOPROTEIN"/>
    <property type="match status" value="1"/>
</dbReference>
<dbReference type="EC" id="2.3.2.-" evidence="11"/>
<evidence type="ECO:0000313" key="11">
    <source>
        <dbReference type="EMBL" id="MFC5504660.1"/>
    </source>
</evidence>
<feature type="active site" description="Nucleophile" evidence="9">
    <location>
        <position position="209"/>
    </location>
</feature>
<keyword evidence="7 9" id="KW-0573">Peptidoglycan synthesis</keyword>
<dbReference type="Pfam" id="PF03734">
    <property type="entry name" value="YkuD"/>
    <property type="match status" value="1"/>
</dbReference>
<name>A0ABW0NX39_9HYPH</name>
<keyword evidence="12" id="KW-1185">Reference proteome</keyword>
<dbReference type="Proteomes" id="UP001596060">
    <property type="component" value="Unassembled WGS sequence"/>
</dbReference>
<dbReference type="PANTHER" id="PTHR30582:SF24">
    <property type="entry name" value="L,D-TRANSPEPTIDASE ERFK_SRFK-RELATED"/>
    <property type="match status" value="1"/>
</dbReference>
<keyword evidence="4 11" id="KW-0808">Transferase</keyword>
<dbReference type="InterPro" id="IPR050979">
    <property type="entry name" value="LD-transpeptidase"/>
</dbReference>